<dbReference type="STRING" id="1379910.TH63_19385"/>
<protein>
    <submittedName>
        <fullName evidence="2">Uncharacterized protein</fullName>
    </submittedName>
</protein>
<dbReference type="KEGG" id="ruf:TH63_19385"/>
<organism evidence="2 3">
    <name type="scientific">Rufibacter radiotolerans</name>
    <dbReference type="NCBI Taxonomy" id="1379910"/>
    <lineage>
        <taxon>Bacteria</taxon>
        <taxon>Pseudomonadati</taxon>
        <taxon>Bacteroidota</taxon>
        <taxon>Cytophagia</taxon>
        <taxon>Cytophagales</taxon>
        <taxon>Hymenobacteraceae</taxon>
        <taxon>Rufibacter</taxon>
    </lineage>
</organism>
<keyword evidence="3" id="KW-1185">Reference proteome</keyword>
<keyword evidence="1" id="KW-0472">Membrane</keyword>
<evidence type="ECO:0000256" key="1">
    <source>
        <dbReference type="SAM" id="Phobius"/>
    </source>
</evidence>
<reference evidence="2 3" key="1">
    <citation type="submission" date="2015-01" db="EMBL/GenBank/DDBJ databases">
        <title>Rufibacter sp./DG31D/ whole genome sequencing.</title>
        <authorList>
            <person name="Kim M.K."/>
            <person name="Srinivasan S."/>
            <person name="Lee J.-J."/>
        </authorList>
    </citation>
    <scope>NUCLEOTIDE SEQUENCE [LARGE SCALE GENOMIC DNA]</scope>
    <source>
        <strain evidence="2 3">DG31D</strain>
    </source>
</reference>
<dbReference type="PATRIC" id="fig|1379910.4.peg.4225"/>
<accession>A0A0H4VTP4</accession>
<evidence type="ECO:0000313" key="2">
    <source>
        <dbReference type="EMBL" id="AKQ47317.1"/>
    </source>
</evidence>
<dbReference type="Proteomes" id="UP000036458">
    <property type="component" value="Chromosome"/>
</dbReference>
<keyword evidence="1" id="KW-0812">Transmembrane</keyword>
<proteinExistence type="predicted"/>
<dbReference type="AlphaFoldDB" id="A0A0H4VTP4"/>
<feature type="transmembrane region" description="Helical" evidence="1">
    <location>
        <begin position="56"/>
        <end position="77"/>
    </location>
</feature>
<feature type="transmembrane region" description="Helical" evidence="1">
    <location>
        <begin position="31"/>
        <end position="49"/>
    </location>
</feature>
<gene>
    <name evidence="2" type="ORF">TH63_19385</name>
</gene>
<feature type="transmembrane region" description="Helical" evidence="1">
    <location>
        <begin position="83"/>
        <end position="103"/>
    </location>
</feature>
<evidence type="ECO:0000313" key="3">
    <source>
        <dbReference type="Proteomes" id="UP000036458"/>
    </source>
</evidence>
<keyword evidence="1" id="KW-1133">Transmembrane helix</keyword>
<sequence length="111" mass="12583">MKSRKAVLLALLLIIPTLSFAHGEEIIYTLLIEVIVFFAFIIVLFLVRLNIKGKGILAAIYALTTLIMFSKINNIPFIQNMNLINWALVLVPCAVLALSYVCLRPKFYKQK</sequence>
<dbReference type="EMBL" id="CP010777">
    <property type="protein sequence ID" value="AKQ47317.1"/>
    <property type="molecule type" value="Genomic_DNA"/>
</dbReference>
<name>A0A0H4VTP4_9BACT</name>